<dbReference type="STRING" id="1802270.A3C07_01495"/>
<gene>
    <name evidence="2" type="ORF">A3C07_01495</name>
</gene>
<organism evidence="2 3">
    <name type="scientific">Candidatus Sungbacteria bacterium RIFCSPHIGHO2_02_FULL_47_11</name>
    <dbReference type="NCBI Taxonomy" id="1802270"/>
    <lineage>
        <taxon>Bacteria</taxon>
        <taxon>Candidatus Sungiibacteriota</taxon>
    </lineage>
</organism>
<comment type="caution">
    <text evidence="2">The sequence shown here is derived from an EMBL/GenBank/DDBJ whole genome shotgun (WGS) entry which is preliminary data.</text>
</comment>
<feature type="transmembrane region" description="Helical" evidence="1">
    <location>
        <begin position="27"/>
        <end position="45"/>
    </location>
</feature>
<sequence>METYTATTKFKGELLNHVYRVWLFRKLVPVLVAEIVILSVVFYYLGRAVFVQRVFENALKVLFADPPQIVSFIVSTFLHTGLAVQILAGVIMVLLAFLVRHLTQGLLRLILVREDYFSKAKPTDH</sequence>
<keyword evidence="1" id="KW-1133">Transmembrane helix</keyword>
<keyword evidence="1" id="KW-0472">Membrane</keyword>
<dbReference type="Proteomes" id="UP000179023">
    <property type="component" value="Unassembled WGS sequence"/>
</dbReference>
<feature type="transmembrane region" description="Helical" evidence="1">
    <location>
        <begin position="69"/>
        <end position="99"/>
    </location>
</feature>
<evidence type="ECO:0000256" key="1">
    <source>
        <dbReference type="SAM" id="Phobius"/>
    </source>
</evidence>
<evidence type="ECO:0000313" key="3">
    <source>
        <dbReference type="Proteomes" id="UP000179023"/>
    </source>
</evidence>
<protein>
    <submittedName>
        <fullName evidence="2">Uncharacterized protein</fullName>
    </submittedName>
</protein>
<keyword evidence="1" id="KW-0812">Transmembrane</keyword>
<name>A0A1G2KM43_9BACT</name>
<dbReference type="EMBL" id="MHQI01000013">
    <property type="protein sequence ID" value="OHA00505.1"/>
    <property type="molecule type" value="Genomic_DNA"/>
</dbReference>
<accession>A0A1G2KM43</accession>
<proteinExistence type="predicted"/>
<reference evidence="2 3" key="1">
    <citation type="journal article" date="2016" name="Nat. Commun.">
        <title>Thousands of microbial genomes shed light on interconnected biogeochemical processes in an aquifer system.</title>
        <authorList>
            <person name="Anantharaman K."/>
            <person name="Brown C.T."/>
            <person name="Hug L.A."/>
            <person name="Sharon I."/>
            <person name="Castelle C.J."/>
            <person name="Probst A.J."/>
            <person name="Thomas B.C."/>
            <person name="Singh A."/>
            <person name="Wilkins M.J."/>
            <person name="Karaoz U."/>
            <person name="Brodie E.L."/>
            <person name="Williams K.H."/>
            <person name="Hubbard S.S."/>
            <person name="Banfield J.F."/>
        </authorList>
    </citation>
    <scope>NUCLEOTIDE SEQUENCE [LARGE SCALE GENOMIC DNA]</scope>
</reference>
<evidence type="ECO:0000313" key="2">
    <source>
        <dbReference type="EMBL" id="OHA00505.1"/>
    </source>
</evidence>
<dbReference type="AlphaFoldDB" id="A0A1G2KM43"/>